<proteinExistence type="predicted"/>
<evidence type="ECO:0000313" key="1">
    <source>
        <dbReference type="EMBL" id="QUJ77833.1"/>
    </source>
</evidence>
<evidence type="ECO:0000313" key="2">
    <source>
        <dbReference type="Proteomes" id="UP000683291"/>
    </source>
</evidence>
<evidence type="ECO:0008006" key="3">
    <source>
        <dbReference type="Google" id="ProtNLM"/>
    </source>
</evidence>
<dbReference type="RefSeq" id="WP_212706026.1">
    <property type="nucleotide sequence ID" value="NZ_CP073581.1"/>
</dbReference>
<dbReference type="AlphaFoldDB" id="A0A975JG51"/>
<sequence>MKPSPESARAAAALADAGFDDWTLAVMENRADHIRGGRCLIRAAAPDGAQSMVLKVYAEPGQAQLRFDQLTELRRHTERVVAPVFLDTARNLYAMQDAGRTTLADDLGDDDGSDCTLEAMRWLQSFVAQTPTINSRFDPEPTMGHARQLCDSLDPRYAPRARRALRSLTRMMAPYAGHERVHHTVFGDMKPENLCRTAPGAPLIGIDYVAAAKLPLERDVAHWLAWMQQRNWRRALSNRRLPGAGADRANLAAARQVFGPALDPGLLRAFLYAGMIEKWVRVRQFQRSPDLVRTVEVRLGLRPRVELLRPSLRRLMGVFRQP</sequence>
<protein>
    <recommendedName>
        <fullName evidence="3">Phosphotransferase</fullName>
    </recommendedName>
</protein>
<organism evidence="1 2">
    <name type="scientific">Sulfitobacter albidus</name>
    <dbReference type="NCBI Taxonomy" id="2829501"/>
    <lineage>
        <taxon>Bacteria</taxon>
        <taxon>Pseudomonadati</taxon>
        <taxon>Pseudomonadota</taxon>
        <taxon>Alphaproteobacteria</taxon>
        <taxon>Rhodobacterales</taxon>
        <taxon>Roseobacteraceae</taxon>
        <taxon>Sulfitobacter</taxon>
    </lineage>
</organism>
<dbReference type="SUPFAM" id="SSF56112">
    <property type="entry name" value="Protein kinase-like (PK-like)"/>
    <property type="match status" value="1"/>
</dbReference>
<name>A0A975JG51_9RHOB</name>
<dbReference type="KEGG" id="sual:KDD17_07830"/>
<gene>
    <name evidence="1" type="ORF">KDD17_07830</name>
</gene>
<accession>A0A975JG51</accession>
<keyword evidence="2" id="KW-1185">Reference proteome</keyword>
<dbReference type="InterPro" id="IPR011009">
    <property type="entry name" value="Kinase-like_dom_sf"/>
</dbReference>
<dbReference type="Proteomes" id="UP000683291">
    <property type="component" value="Chromosome 1"/>
</dbReference>
<reference evidence="1" key="1">
    <citation type="submission" date="2021-04" db="EMBL/GenBank/DDBJ databases">
        <title>Complete genome sequence for Sulfitobacter sp. strain JK7-1.</title>
        <authorList>
            <person name="Park S.-J."/>
        </authorList>
    </citation>
    <scope>NUCLEOTIDE SEQUENCE</scope>
    <source>
        <strain evidence="1">JK7-1</strain>
    </source>
</reference>
<dbReference type="EMBL" id="CP073581">
    <property type="protein sequence ID" value="QUJ77833.1"/>
    <property type="molecule type" value="Genomic_DNA"/>
</dbReference>